<dbReference type="AlphaFoldDB" id="A0A1E2UM56"/>
<evidence type="ECO:0000256" key="1">
    <source>
        <dbReference type="ARBA" id="ARBA00022723"/>
    </source>
</evidence>
<dbReference type="Gene3D" id="1.10.340.30">
    <property type="entry name" value="Hypothetical protein, domain 2"/>
    <property type="match status" value="1"/>
</dbReference>
<evidence type="ECO:0000256" key="7">
    <source>
        <dbReference type="ARBA" id="ARBA00057608"/>
    </source>
</evidence>
<dbReference type="EMBL" id="LVJZ01000003">
    <property type="protein sequence ID" value="ODB95787.1"/>
    <property type="molecule type" value="Genomic_DNA"/>
</dbReference>
<evidence type="ECO:0000256" key="4">
    <source>
        <dbReference type="ARBA" id="ARBA00022833"/>
    </source>
</evidence>
<comment type="catalytic activity">
    <reaction evidence="6">
        <text>Hydrolysis of alkylated DNA, releasing 3-methyladenine.</text>
        <dbReference type="EC" id="3.2.2.20"/>
    </reaction>
</comment>
<keyword evidence="1 9" id="KW-0479">Metal-binding</keyword>
<keyword evidence="4 9" id="KW-0862">Zinc</keyword>
<dbReference type="InterPro" id="IPR004597">
    <property type="entry name" value="Tag"/>
</dbReference>
<dbReference type="PANTHER" id="PTHR30037">
    <property type="entry name" value="DNA-3-METHYLADENINE GLYCOSYLASE 1"/>
    <property type="match status" value="1"/>
</dbReference>
<dbReference type="PANTHER" id="PTHR30037:SF4">
    <property type="entry name" value="DNA-3-METHYLADENINE GLYCOSYLASE I"/>
    <property type="match status" value="1"/>
</dbReference>
<comment type="function">
    <text evidence="7">Hydrolysis of the deoxyribose N-glycosidic bond to excise 3-methyladenine from the damaged DNA polymer formed by alkylation lesions.</text>
</comment>
<dbReference type="EC" id="3.2.2.20" evidence="8"/>
<dbReference type="NCBIfam" id="TIGR00624">
    <property type="entry name" value="tag"/>
    <property type="match status" value="1"/>
</dbReference>
<accession>A0A1E2UM56</accession>
<dbReference type="InterPro" id="IPR005019">
    <property type="entry name" value="Adenine_glyco"/>
</dbReference>
<feature type="binding site" evidence="9">
    <location>
        <position position="176"/>
    </location>
    <ligand>
        <name>Zn(2+)</name>
        <dbReference type="ChEBI" id="CHEBI:29105"/>
    </ligand>
</feature>
<evidence type="ECO:0000256" key="3">
    <source>
        <dbReference type="ARBA" id="ARBA00022801"/>
    </source>
</evidence>
<dbReference type="STRING" id="1818881.A3196_02880"/>
<feature type="binding site" evidence="9">
    <location>
        <position position="6"/>
    </location>
    <ligand>
        <name>Zn(2+)</name>
        <dbReference type="ChEBI" id="CHEBI:29105"/>
    </ligand>
</feature>
<dbReference type="GO" id="GO:0008725">
    <property type="term" value="F:DNA-3-methyladenine glycosylase activity"/>
    <property type="evidence" value="ECO:0007669"/>
    <property type="project" value="UniProtKB-EC"/>
</dbReference>
<sequence length="191" mass="21640">MKTEPCPWCLGDDEYVEYHDREWGVPSRDPQHLFEMLILEGAQAGLSWLTILRKREGYRRAFEGFDVNRIAAYGAGDVKRLLADAGIVRNRLKVNATIGNAQAFLELEAGEGFSEFLWDFVDGVPKQNRWRKLEQVPASTPISDAMSKELKRKGFRFVGSTICYAFMQSVGMVNDHLTNCPRYPVVAEMGS</sequence>
<evidence type="ECO:0000313" key="10">
    <source>
        <dbReference type="EMBL" id="ODB95787.1"/>
    </source>
</evidence>
<evidence type="ECO:0000313" key="11">
    <source>
        <dbReference type="Proteomes" id="UP000094849"/>
    </source>
</evidence>
<dbReference type="SUPFAM" id="SSF48150">
    <property type="entry name" value="DNA-glycosylase"/>
    <property type="match status" value="1"/>
</dbReference>
<feature type="binding site" evidence="9">
    <location>
        <position position="180"/>
    </location>
    <ligand>
        <name>Zn(2+)</name>
        <dbReference type="ChEBI" id="CHEBI:29105"/>
    </ligand>
</feature>
<evidence type="ECO:0000256" key="9">
    <source>
        <dbReference type="PIRSR" id="PIRSR604597-1"/>
    </source>
</evidence>
<keyword evidence="2" id="KW-0227">DNA damage</keyword>
<dbReference type="InterPro" id="IPR052891">
    <property type="entry name" value="DNA-3mA_glycosylase"/>
</dbReference>
<organism evidence="10 11">
    <name type="scientific">Candidatus Thiodiazotropha endoloripes</name>
    <dbReference type="NCBI Taxonomy" id="1818881"/>
    <lineage>
        <taxon>Bacteria</taxon>
        <taxon>Pseudomonadati</taxon>
        <taxon>Pseudomonadota</taxon>
        <taxon>Gammaproteobacteria</taxon>
        <taxon>Chromatiales</taxon>
        <taxon>Sedimenticolaceae</taxon>
        <taxon>Candidatus Thiodiazotropha</taxon>
    </lineage>
</organism>
<feature type="binding site" evidence="9">
    <location>
        <position position="19"/>
    </location>
    <ligand>
        <name>Zn(2+)</name>
        <dbReference type="ChEBI" id="CHEBI:29105"/>
    </ligand>
</feature>
<evidence type="ECO:0000256" key="5">
    <source>
        <dbReference type="ARBA" id="ARBA00023204"/>
    </source>
</evidence>
<dbReference type="RefSeq" id="WP_069019608.1">
    <property type="nucleotide sequence ID" value="NZ_LVJY01000003.1"/>
</dbReference>
<proteinExistence type="predicted"/>
<dbReference type="Pfam" id="PF03352">
    <property type="entry name" value="Adenine_glyco"/>
    <property type="match status" value="1"/>
</dbReference>
<dbReference type="OrthoDB" id="9807664at2"/>
<evidence type="ECO:0000256" key="8">
    <source>
        <dbReference type="ARBA" id="ARBA00066766"/>
    </source>
</evidence>
<reference evidence="10 11" key="1">
    <citation type="submission" date="2016-03" db="EMBL/GenBank/DDBJ databases">
        <title>Chemosynthetic sulphur-oxidizing symbionts of marine invertebrate animals are capable of nitrogen fixation.</title>
        <authorList>
            <person name="Petersen J.M."/>
            <person name="Kemper A."/>
            <person name="Gruber-Vodicka H."/>
            <person name="Cardini U."/>
            <person name="Geest Mvander."/>
            <person name="Kleiner M."/>
            <person name="Bulgheresi S."/>
            <person name="Fussmann M."/>
            <person name="Herbold C."/>
            <person name="Seah B.K.B."/>
            <person name="Antony C.Paul."/>
            <person name="Liu D."/>
            <person name="Belitz A."/>
            <person name="Weber M."/>
        </authorList>
    </citation>
    <scope>NUCLEOTIDE SEQUENCE [LARGE SCALE GENOMIC DNA]</scope>
    <source>
        <strain evidence="10">G_D</strain>
    </source>
</reference>
<dbReference type="GO" id="GO:0006284">
    <property type="term" value="P:base-excision repair"/>
    <property type="evidence" value="ECO:0007669"/>
    <property type="project" value="InterPro"/>
</dbReference>
<gene>
    <name evidence="10" type="ORF">A3196_02880</name>
</gene>
<dbReference type="InterPro" id="IPR011257">
    <property type="entry name" value="DNA_glycosylase"/>
</dbReference>
<keyword evidence="11" id="KW-1185">Reference proteome</keyword>
<protein>
    <recommendedName>
        <fullName evidence="8">DNA-3-methyladenine glycosylase I</fullName>
        <ecNumber evidence="8">3.2.2.20</ecNumber>
    </recommendedName>
</protein>
<keyword evidence="5" id="KW-0234">DNA repair</keyword>
<evidence type="ECO:0000256" key="2">
    <source>
        <dbReference type="ARBA" id="ARBA00022763"/>
    </source>
</evidence>
<evidence type="ECO:0000256" key="6">
    <source>
        <dbReference type="ARBA" id="ARBA00052558"/>
    </source>
</evidence>
<name>A0A1E2UM56_9GAMM</name>
<dbReference type="Proteomes" id="UP000094849">
    <property type="component" value="Unassembled WGS sequence"/>
</dbReference>
<dbReference type="FunFam" id="1.10.340.30:FF:000009">
    <property type="entry name" value="DNA-3-methyladenine glycosylase I"/>
    <property type="match status" value="1"/>
</dbReference>
<comment type="caution">
    <text evidence="10">The sequence shown here is derived from an EMBL/GenBank/DDBJ whole genome shotgun (WGS) entry which is preliminary data.</text>
</comment>
<keyword evidence="3" id="KW-0378">Hydrolase</keyword>
<dbReference type="GO" id="GO:0046872">
    <property type="term" value="F:metal ion binding"/>
    <property type="evidence" value="ECO:0007669"/>
    <property type="project" value="UniProtKB-KW"/>
</dbReference>